<dbReference type="PANTHER" id="PTHR46445">
    <property type="entry name" value="RNA POLYMERASE II DEGRADATION FACTOR-LIKE PROTEIN (DUF1296)"/>
    <property type="match status" value="1"/>
</dbReference>
<reference evidence="3" key="1">
    <citation type="journal article" date="2021" name="Nat. Commun.">
        <title>Genomic analyses provide insights into spinach domestication and the genetic basis of agronomic traits.</title>
        <authorList>
            <person name="Cai X."/>
            <person name="Sun X."/>
            <person name="Xu C."/>
            <person name="Sun H."/>
            <person name="Wang X."/>
            <person name="Ge C."/>
            <person name="Zhang Z."/>
            <person name="Wang Q."/>
            <person name="Fei Z."/>
            <person name="Jiao C."/>
            <person name="Wang Q."/>
        </authorList>
    </citation>
    <scope>NUCLEOTIDE SEQUENCE [LARGE SCALE GENOMIC DNA]</scope>
    <source>
        <strain evidence="3">cv. Varoflay</strain>
    </source>
</reference>
<dbReference type="SUPFAM" id="SSF46934">
    <property type="entry name" value="UBA-like"/>
    <property type="match status" value="1"/>
</dbReference>
<evidence type="ECO:0000259" key="2">
    <source>
        <dbReference type="Pfam" id="PF06972"/>
    </source>
</evidence>
<proteinExistence type="predicted"/>
<sequence length="841" mass="90189">MGVGRGGNNNVNQVVPTSSKKMIQSLKEIVNCPEAEIYAMLKECNMDPNEAVNRLLSQDPFHEVKSKREKKKETKDVGDSRARGTSSTSTRGGKGGSDRYSSRSSMAQYGTSDYGASRGKSTYKKENEPNPYISSAVGMAGHNVNRRQPPINDATMDKQFSYNAVETSVVAPPSSGFQSAWSGMPGQVSMADVVKMGRPQGKVSSTFNTSQHVNNQHHLESPAVCAPRDLHPSQNYAAKVLEGNQDSGASGHLPPNDDWPLEEDPPAASVSAVMEPSVDSEQYGDPYDRTNQQFRPQSDEVRFEEDDIVDNANSSFARSMPGSNQNIQEDNSGSASGFDNDLYQNISSYQVHHQEVEDTSASVSTVTNNFQTLSLPEEDTPSEEDGPAVKIPDHLQVQSAECSHLSFGSFGTGVNAPFSGSFGSRAMASNEEESALSADDPSTVHSEARNPEYYEDEHLRTASDVHTSHRMGGSSGNFDAPSASQQDMLKQEAPEIAQANQYSFPSSTANYGFDNSQQLNSYANLQTSSQMQGMPSLSGVMPYSNSLPNTLLASNVQPPREAEFAYSPFPISQSMASKYGNSVSSNGGPTASMAEALKAGNFSAAQTSQTLPGGNSISGGAALPQHLAMHPYSQPSLPMGHFTAANMMGYPLLPQSYTYMPSAFHQAFAAGNNAYPQSLAAAAVPPQYKNSVSGNSLPQAAAVASAYGAFGNSNSIPNNFPLNPPSAPAGTSMNYEDLLRTQYKDASHLLSLQQGAGSRTLSGVPGSTYYNSFEGQNQQPSGFRQNQQPSQHYGPLSGYPNFYHSSGLSLDHQQQMSRDGSLSGSQGQPPKQNQQIWQNGY</sequence>
<evidence type="ECO:0000313" key="4">
    <source>
        <dbReference type="RefSeq" id="XP_021837022.1"/>
    </source>
</evidence>
<dbReference type="GeneID" id="110776764"/>
<feature type="region of interest" description="Disordered" evidence="1">
    <location>
        <begin position="427"/>
        <end position="490"/>
    </location>
</feature>
<dbReference type="AlphaFoldDB" id="A0A9R0HU17"/>
<feature type="compositionally biased region" description="Basic and acidic residues" evidence="1">
    <location>
        <begin position="60"/>
        <end position="82"/>
    </location>
</feature>
<feature type="region of interest" description="Disordered" evidence="1">
    <location>
        <begin position="757"/>
        <end position="841"/>
    </location>
</feature>
<dbReference type="InterPro" id="IPR009719">
    <property type="entry name" value="GIP1_N"/>
</dbReference>
<evidence type="ECO:0000313" key="3">
    <source>
        <dbReference type="Proteomes" id="UP000813463"/>
    </source>
</evidence>
<dbReference type="Pfam" id="PF06972">
    <property type="entry name" value="GIP1_N"/>
    <property type="match status" value="1"/>
</dbReference>
<feature type="region of interest" description="Disordered" evidence="1">
    <location>
        <begin position="55"/>
        <end position="130"/>
    </location>
</feature>
<feature type="region of interest" description="Disordered" evidence="1">
    <location>
        <begin position="316"/>
        <end position="339"/>
    </location>
</feature>
<feature type="compositionally biased region" description="Polar residues" evidence="1">
    <location>
        <begin position="768"/>
        <end position="791"/>
    </location>
</feature>
<dbReference type="KEGG" id="soe:110776764"/>
<dbReference type="InterPro" id="IPR009060">
    <property type="entry name" value="UBA-like_sf"/>
</dbReference>
<feature type="compositionally biased region" description="Polar residues" evidence="1">
    <location>
        <begin position="102"/>
        <end position="111"/>
    </location>
</feature>
<keyword evidence="3" id="KW-1185">Reference proteome</keyword>
<feature type="compositionally biased region" description="Polar residues" evidence="1">
    <location>
        <begin position="803"/>
        <end position="841"/>
    </location>
</feature>
<dbReference type="Proteomes" id="UP000813463">
    <property type="component" value="Chromosome 5"/>
</dbReference>
<accession>A0A9R0HU17</accession>
<feature type="compositionally biased region" description="Basic and acidic residues" evidence="1">
    <location>
        <begin position="446"/>
        <end position="467"/>
    </location>
</feature>
<gene>
    <name evidence="4" type="primary">LOC110776764</name>
</gene>
<feature type="domain" description="GBF-interacting protein 1 N-terminal" evidence="2">
    <location>
        <begin position="15"/>
        <end position="73"/>
    </location>
</feature>
<protein>
    <submittedName>
        <fullName evidence="4">Uncharacterized protein isoform X1</fullName>
    </submittedName>
</protein>
<dbReference type="PANTHER" id="PTHR46445:SF3">
    <property type="entry name" value="RNA POLYMERASE II DEGRADATION FACTOR-LIKE PROTEIN (DUF1296)-RELATED"/>
    <property type="match status" value="1"/>
</dbReference>
<dbReference type="OrthoDB" id="762072at2759"/>
<evidence type="ECO:0000256" key="1">
    <source>
        <dbReference type="SAM" id="MobiDB-lite"/>
    </source>
</evidence>
<reference evidence="4" key="2">
    <citation type="submission" date="2025-08" db="UniProtKB">
        <authorList>
            <consortium name="RefSeq"/>
        </authorList>
    </citation>
    <scope>IDENTIFICATION</scope>
    <source>
        <tissue evidence="4">Leaf</tissue>
    </source>
</reference>
<organism evidence="3 4">
    <name type="scientific">Spinacia oleracea</name>
    <name type="common">Spinach</name>
    <dbReference type="NCBI Taxonomy" id="3562"/>
    <lineage>
        <taxon>Eukaryota</taxon>
        <taxon>Viridiplantae</taxon>
        <taxon>Streptophyta</taxon>
        <taxon>Embryophyta</taxon>
        <taxon>Tracheophyta</taxon>
        <taxon>Spermatophyta</taxon>
        <taxon>Magnoliopsida</taxon>
        <taxon>eudicotyledons</taxon>
        <taxon>Gunneridae</taxon>
        <taxon>Pentapetalae</taxon>
        <taxon>Caryophyllales</taxon>
        <taxon>Chenopodiaceae</taxon>
        <taxon>Chenopodioideae</taxon>
        <taxon>Anserineae</taxon>
        <taxon>Spinacia</taxon>
    </lineage>
</organism>
<name>A0A9R0HU17_SPIOL</name>
<feature type="region of interest" description="Disordered" evidence="1">
    <location>
        <begin position="244"/>
        <end position="269"/>
    </location>
</feature>
<dbReference type="RefSeq" id="XP_021837022.1">
    <property type="nucleotide sequence ID" value="XM_021981330.2"/>
</dbReference>